<dbReference type="Pfam" id="PF14542">
    <property type="entry name" value="Acetyltransf_CG"/>
    <property type="match status" value="1"/>
</dbReference>
<dbReference type="Gene3D" id="3.40.630.30">
    <property type="match status" value="1"/>
</dbReference>
<dbReference type="Proteomes" id="UP000466906">
    <property type="component" value="Chromosome"/>
</dbReference>
<name>A0A6N4USX0_9MYCO</name>
<reference evidence="2 3" key="1">
    <citation type="journal article" date="2019" name="Emerg. Microbes Infect.">
        <title>Comprehensive subspecies identification of 175 nontuberculous mycobacteria species based on 7547 genomic profiles.</title>
        <authorList>
            <person name="Matsumoto Y."/>
            <person name="Kinjo T."/>
            <person name="Motooka D."/>
            <person name="Nabeya D."/>
            <person name="Jung N."/>
            <person name="Uechi K."/>
            <person name="Horii T."/>
            <person name="Iida T."/>
            <person name="Fujita J."/>
            <person name="Nakamura S."/>
        </authorList>
    </citation>
    <scope>NUCLEOTIDE SEQUENCE [LARGE SCALE GENOMIC DNA]</scope>
    <source>
        <strain evidence="2 3">JCM 12272</strain>
    </source>
</reference>
<keyword evidence="2" id="KW-0808">Transferase</keyword>
<dbReference type="InterPro" id="IPR031165">
    <property type="entry name" value="GNAT_YJDJ"/>
</dbReference>
<keyword evidence="3" id="KW-1185">Reference proteome</keyword>
<dbReference type="GO" id="GO:0016740">
    <property type="term" value="F:transferase activity"/>
    <property type="evidence" value="ECO:0007669"/>
    <property type="project" value="UniProtKB-KW"/>
</dbReference>
<accession>A0A6N4USX0</accession>
<feature type="domain" description="N-acetyltransferase" evidence="1">
    <location>
        <begin position="22"/>
        <end position="108"/>
    </location>
</feature>
<sequence>MTAILIIVPVPLGHSEDMAEVRNIPEAHHYEITVDGVHAGIAAYINSGDQRIFHHTEIDEEFGGRGLAGELVAEALTDTRESGKRIVPVCSFVARYVQKHHDFDDALDPATPEVQALVEAAAG</sequence>
<proteinExistence type="predicted"/>
<dbReference type="PANTHER" id="PTHR31435:SF10">
    <property type="entry name" value="BSR4717 PROTEIN"/>
    <property type="match status" value="1"/>
</dbReference>
<dbReference type="SUPFAM" id="SSF55729">
    <property type="entry name" value="Acyl-CoA N-acyltransferases (Nat)"/>
    <property type="match status" value="1"/>
</dbReference>
<dbReference type="KEGG" id="malv:MALV_32810"/>
<dbReference type="AlphaFoldDB" id="A0A6N4USX0"/>
<dbReference type="PANTHER" id="PTHR31435">
    <property type="entry name" value="PROTEIN NATD1"/>
    <property type="match status" value="1"/>
</dbReference>
<dbReference type="InterPro" id="IPR045057">
    <property type="entry name" value="Gcn5-rel_NAT"/>
</dbReference>
<dbReference type="PROSITE" id="PS51729">
    <property type="entry name" value="GNAT_YJDJ"/>
    <property type="match status" value="1"/>
</dbReference>
<protein>
    <submittedName>
        <fullName evidence="2">N-acetyltransferase</fullName>
    </submittedName>
</protein>
<evidence type="ECO:0000259" key="1">
    <source>
        <dbReference type="PROSITE" id="PS51729"/>
    </source>
</evidence>
<evidence type="ECO:0000313" key="3">
    <source>
        <dbReference type="Proteomes" id="UP000466906"/>
    </source>
</evidence>
<dbReference type="InterPro" id="IPR016181">
    <property type="entry name" value="Acyl_CoA_acyltransferase"/>
</dbReference>
<evidence type="ECO:0000313" key="2">
    <source>
        <dbReference type="EMBL" id="BBX28156.1"/>
    </source>
</evidence>
<organism evidence="2 3">
    <name type="scientific">Mycolicibacterium alvei</name>
    <dbReference type="NCBI Taxonomy" id="67081"/>
    <lineage>
        <taxon>Bacteria</taxon>
        <taxon>Bacillati</taxon>
        <taxon>Actinomycetota</taxon>
        <taxon>Actinomycetes</taxon>
        <taxon>Mycobacteriales</taxon>
        <taxon>Mycobacteriaceae</taxon>
        <taxon>Mycolicibacterium</taxon>
    </lineage>
</organism>
<dbReference type="EMBL" id="AP022565">
    <property type="protein sequence ID" value="BBX28156.1"/>
    <property type="molecule type" value="Genomic_DNA"/>
</dbReference>
<gene>
    <name evidence="2" type="ORF">MALV_32810</name>
</gene>